<feature type="chain" id="PRO_5024461480" description="peptidylprolyl isomerase" evidence="7">
    <location>
        <begin position="31"/>
        <end position="140"/>
    </location>
</feature>
<evidence type="ECO:0000256" key="5">
    <source>
        <dbReference type="ARBA" id="ARBA00023235"/>
    </source>
</evidence>
<evidence type="ECO:0000256" key="1">
    <source>
        <dbReference type="ARBA" id="ARBA00000971"/>
    </source>
</evidence>
<evidence type="ECO:0000256" key="7">
    <source>
        <dbReference type="SAM" id="SignalP"/>
    </source>
</evidence>
<dbReference type="FunFam" id="3.10.50.40:FF:000006">
    <property type="entry name" value="Peptidyl-prolyl cis-trans isomerase"/>
    <property type="match status" value="1"/>
</dbReference>
<name>A0A5M8PM01_9LECA</name>
<dbReference type="AlphaFoldDB" id="A0A5M8PM01"/>
<dbReference type="PANTHER" id="PTHR45779:SF7">
    <property type="entry name" value="PEPTIDYLPROLYL ISOMERASE"/>
    <property type="match status" value="1"/>
</dbReference>
<evidence type="ECO:0000313" key="10">
    <source>
        <dbReference type="Proteomes" id="UP000324767"/>
    </source>
</evidence>
<dbReference type="GO" id="GO:0003755">
    <property type="term" value="F:peptidyl-prolyl cis-trans isomerase activity"/>
    <property type="evidence" value="ECO:0007669"/>
    <property type="project" value="UniProtKB-KW"/>
</dbReference>
<dbReference type="Gene3D" id="3.10.50.40">
    <property type="match status" value="1"/>
</dbReference>
<proteinExistence type="predicted"/>
<dbReference type="InterPro" id="IPR044609">
    <property type="entry name" value="FKBP2/11"/>
</dbReference>
<dbReference type="EC" id="5.2.1.8" evidence="3 6"/>
<comment type="catalytic activity">
    <reaction evidence="1 6">
        <text>[protein]-peptidylproline (omega=180) = [protein]-peptidylproline (omega=0)</text>
        <dbReference type="Rhea" id="RHEA:16237"/>
        <dbReference type="Rhea" id="RHEA-COMP:10747"/>
        <dbReference type="Rhea" id="RHEA-COMP:10748"/>
        <dbReference type="ChEBI" id="CHEBI:83833"/>
        <dbReference type="ChEBI" id="CHEBI:83834"/>
        <dbReference type="EC" id="5.2.1.8"/>
    </reaction>
</comment>
<reference evidence="9 10" key="1">
    <citation type="submission" date="2019-09" db="EMBL/GenBank/DDBJ databases">
        <title>The hologenome of the rock-dwelling lichen Lasallia pustulata.</title>
        <authorList>
            <person name="Greshake Tzovaras B."/>
            <person name="Segers F."/>
            <person name="Bicker A."/>
            <person name="Dal Grande F."/>
            <person name="Otte J."/>
            <person name="Hankeln T."/>
            <person name="Schmitt I."/>
            <person name="Ebersberger I."/>
        </authorList>
    </citation>
    <scope>NUCLEOTIDE SEQUENCE [LARGE SCALE GENOMIC DNA]</scope>
    <source>
        <strain evidence="9">A1-1</strain>
    </source>
</reference>
<feature type="domain" description="PPIase FKBP-type" evidence="8">
    <location>
        <begin position="45"/>
        <end position="133"/>
    </location>
</feature>
<evidence type="ECO:0000256" key="3">
    <source>
        <dbReference type="ARBA" id="ARBA00013194"/>
    </source>
</evidence>
<gene>
    <name evidence="9" type="ORF">FRX48_05943</name>
</gene>
<sequence>MTTHNQCTSPSPHPPSLTLLLALAADTVTSETLHAVTCSRKTQPGDKISVHYRGTLASDGSEFDASYNRGQPLGFTVGEGMVIKGWDEGLLDMCIGEKRKLTIPPAFGYGERAMGPIPAGSTLVFETELVGIEGVDKDEL</sequence>
<dbReference type="InterPro" id="IPR001179">
    <property type="entry name" value="PPIase_FKBP_dom"/>
</dbReference>
<dbReference type="EMBL" id="VXIT01000009">
    <property type="protein sequence ID" value="KAA6410521.1"/>
    <property type="molecule type" value="Genomic_DNA"/>
</dbReference>
<evidence type="ECO:0000313" key="9">
    <source>
        <dbReference type="EMBL" id="KAA6410521.1"/>
    </source>
</evidence>
<dbReference type="Proteomes" id="UP000324767">
    <property type="component" value="Unassembled WGS sequence"/>
</dbReference>
<dbReference type="PANTHER" id="PTHR45779">
    <property type="entry name" value="PEPTIDYLPROLYL ISOMERASE"/>
    <property type="match status" value="1"/>
</dbReference>
<dbReference type="Pfam" id="PF00254">
    <property type="entry name" value="FKBP_C"/>
    <property type="match status" value="1"/>
</dbReference>
<comment type="function">
    <text evidence="2">PPIases accelerate the folding of proteins. It catalyzes the cis-trans isomerization of proline imidic peptide bonds in oligopeptides.</text>
</comment>
<comment type="caution">
    <text evidence="9">The sequence shown here is derived from an EMBL/GenBank/DDBJ whole genome shotgun (WGS) entry which is preliminary data.</text>
</comment>
<dbReference type="GO" id="GO:0005783">
    <property type="term" value="C:endoplasmic reticulum"/>
    <property type="evidence" value="ECO:0007669"/>
    <property type="project" value="TreeGrafter"/>
</dbReference>
<keyword evidence="5 6" id="KW-0413">Isomerase</keyword>
<dbReference type="InterPro" id="IPR046357">
    <property type="entry name" value="PPIase_dom_sf"/>
</dbReference>
<dbReference type="SUPFAM" id="SSF54534">
    <property type="entry name" value="FKBP-like"/>
    <property type="match status" value="1"/>
</dbReference>
<evidence type="ECO:0000259" key="8">
    <source>
        <dbReference type="PROSITE" id="PS50059"/>
    </source>
</evidence>
<protein>
    <recommendedName>
        <fullName evidence="3 6">peptidylprolyl isomerase</fullName>
        <ecNumber evidence="3 6">5.2.1.8</ecNumber>
    </recommendedName>
</protein>
<evidence type="ECO:0000256" key="6">
    <source>
        <dbReference type="PROSITE-ProRule" id="PRU00277"/>
    </source>
</evidence>
<feature type="signal peptide" evidence="7">
    <location>
        <begin position="1"/>
        <end position="30"/>
    </location>
</feature>
<dbReference type="PROSITE" id="PS50059">
    <property type="entry name" value="FKBP_PPIASE"/>
    <property type="match status" value="1"/>
</dbReference>
<evidence type="ECO:0000256" key="4">
    <source>
        <dbReference type="ARBA" id="ARBA00023110"/>
    </source>
</evidence>
<accession>A0A5M8PM01</accession>
<organism evidence="9 10">
    <name type="scientific">Lasallia pustulata</name>
    <dbReference type="NCBI Taxonomy" id="136370"/>
    <lineage>
        <taxon>Eukaryota</taxon>
        <taxon>Fungi</taxon>
        <taxon>Dikarya</taxon>
        <taxon>Ascomycota</taxon>
        <taxon>Pezizomycotina</taxon>
        <taxon>Lecanoromycetes</taxon>
        <taxon>OSLEUM clade</taxon>
        <taxon>Umbilicariomycetidae</taxon>
        <taxon>Umbilicariales</taxon>
        <taxon>Umbilicariaceae</taxon>
        <taxon>Lasallia</taxon>
    </lineage>
</organism>
<dbReference type="OrthoDB" id="1902587at2759"/>
<evidence type="ECO:0000256" key="2">
    <source>
        <dbReference type="ARBA" id="ARBA00002388"/>
    </source>
</evidence>
<keyword evidence="7" id="KW-0732">Signal</keyword>
<keyword evidence="4 6" id="KW-0697">Rotamase</keyword>